<evidence type="ECO:0000256" key="7">
    <source>
        <dbReference type="ARBA" id="ARBA00023277"/>
    </source>
</evidence>
<dbReference type="InterPro" id="IPR017853">
    <property type="entry name" value="GH"/>
</dbReference>
<evidence type="ECO:0000256" key="5">
    <source>
        <dbReference type="ARBA" id="ARBA00022676"/>
    </source>
</evidence>
<keyword evidence="5 10" id="KW-0328">Glycosyltransferase</keyword>
<name>A0A347ZTX1_9CHLR</name>
<comment type="catalytic activity">
    <reaction evidence="1 10">
        <text>Transfers a segment of a (1-&gt;4)-alpha-D-glucan to a new position in an acceptor, which may be glucose or a (1-&gt;4)-alpha-D-glucan.</text>
        <dbReference type="EC" id="2.4.1.25"/>
    </reaction>
</comment>
<dbReference type="AlphaFoldDB" id="A0A347ZTX1"/>
<dbReference type="Pfam" id="PF02446">
    <property type="entry name" value="Glyco_hydro_77"/>
    <property type="match status" value="1"/>
</dbReference>
<accession>A0A347ZTX1</accession>
<gene>
    <name evidence="11" type="ORF">DFR64_0524</name>
</gene>
<sequence length="511" mass="59034">MKFERSSGILMHISSLPGKYGIGGLGKEAYQWVDFLNKTGTALWQVLPLTPTGYGDSPYQGLSAFAGNPLFIDLDELKREKLIKAKDLADCPRFPVSSIAFNRVRRWKRVRLEQAYANYKADTKSALTQEFEQFKTDNAFWLEDFSMFMALRERFNMVSWSDWPDAYRLRDPQALLNFEEEHNSEVETQAFFQFLFFRQWTALKAYANQLGVRIVGDIPIFMGFDSADVWANPHLFMLDADRRPTFVAGVPPDFFSKTGQLWGNPLYEWEEHKKEGYQWWIQRVAATLKTVDIIRLDHFRGFAGYYKIPAWSKTAEVGDWVDGPGKSLFDAIEKELGELPFIAEDLGVITPDVVELRERYHLPGMRLLQFAFWENADHEFLPHTYPAECVAYTGTHDNDTTRSWFAHAPKHEQRFCMSYLGYPPESKITRAMLRAIWASVAVFAIAPMQDFLDLGGNTRMNLPATTAGNWRWRMKPDAIRTELTAWLKELNITYNRVSAGQDWQAGKYFKG</sequence>
<keyword evidence="12" id="KW-1185">Reference proteome</keyword>
<keyword evidence="6 10" id="KW-0808">Transferase</keyword>
<evidence type="ECO:0000256" key="9">
    <source>
        <dbReference type="ARBA" id="ARBA00031501"/>
    </source>
</evidence>
<organism evidence="11 12">
    <name type="scientific">Pelolinea submarina</name>
    <dbReference type="NCBI Taxonomy" id="913107"/>
    <lineage>
        <taxon>Bacteria</taxon>
        <taxon>Bacillati</taxon>
        <taxon>Chloroflexota</taxon>
        <taxon>Anaerolineae</taxon>
        <taxon>Anaerolineales</taxon>
        <taxon>Anaerolineaceae</taxon>
        <taxon>Pelolinea</taxon>
    </lineage>
</organism>
<dbReference type="Gene3D" id="3.20.20.80">
    <property type="entry name" value="Glycosidases"/>
    <property type="match status" value="1"/>
</dbReference>
<evidence type="ECO:0000256" key="2">
    <source>
        <dbReference type="ARBA" id="ARBA00005684"/>
    </source>
</evidence>
<dbReference type="SUPFAM" id="SSF51445">
    <property type="entry name" value="(Trans)glycosidases"/>
    <property type="match status" value="1"/>
</dbReference>
<evidence type="ECO:0000256" key="10">
    <source>
        <dbReference type="RuleBase" id="RU361207"/>
    </source>
</evidence>
<evidence type="ECO:0000256" key="3">
    <source>
        <dbReference type="ARBA" id="ARBA00012560"/>
    </source>
</evidence>
<evidence type="ECO:0000256" key="4">
    <source>
        <dbReference type="ARBA" id="ARBA00020295"/>
    </source>
</evidence>
<keyword evidence="7 10" id="KW-0119">Carbohydrate metabolism</keyword>
<evidence type="ECO:0000256" key="8">
    <source>
        <dbReference type="ARBA" id="ARBA00031423"/>
    </source>
</evidence>
<dbReference type="InterPro" id="IPR003385">
    <property type="entry name" value="Glyco_hydro_77"/>
</dbReference>
<dbReference type="NCBIfam" id="TIGR00217">
    <property type="entry name" value="malQ"/>
    <property type="match status" value="1"/>
</dbReference>
<dbReference type="EC" id="2.4.1.25" evidence="3 10"/>
<protein>
    <recommendedName>
        <fullName evidence="4 10">4-alpha-glucanotransferase</fullName>
        <ecNumber evidence="3 10">2.4.1.25</ecNumber>
    </recommendedName>
    <alternativeName>
        <fullName evidence="8 10">Amylomaltase</fullName>
    </alternativeName>
    <alternativeName>
        <fullName evidence="9 10">Disproportionating enzyme</fullName>
    </alternativeName>
</protein>
<evidence type="ECO:0000313" key="11">
    <source>
        <dbReference type="EMBL" id="REG10665.1"/>
    </source>
</evidence>
<reference evidence="11 12" key="1">
    <citation type="submission" date="2018-08" db="EMBL/GenBank/DDBJ databases">
        <title>Genomic Encyclopedia of Type Strains, Phase IV (KMG-IV): sequencing the most valuable type-strain genomes for metagenomic binning, comparative biology and taxonomic classification.</title>
        <authorList>
            <person name="Goeker M."/>
        </authorList>
    </citation>
    <scope>NUCLEOTIDE SEQUENCE [LARGE SCALE GENOMIC DNA]</scope>
    <source>
        <strain evidence="11 12">DSM 23923</strain>
    </source>
</reference>
<dbReference type="GO" id="GO:0005975">
    <property type="term" value="P:carbohydrate metabolic process"/>
    <property type="evidence" value="ECO:0007669"/>
    <property type="project" value="InterPro"/>
</dbReference>
<comment type="similarity">
    <text evidence="2 10">Belongs to the disproportionating enzyme family.</text>
</comment>
<dbReference type="RefSeq" id="WP_116223832.1">
    <property type="nucleotide sequence ID" value="NZ_AP018437.1"/>
</dbReference>
<dbReference type="PANTHER" id="PTHR32438:SF5">
    <property type="entry name" value="4-ALPHA-GLUCANOTRANSFERASE DPE1, CHLOROPLASTIC_AMYLOPLASTIC"/>
    <property type="match status" value="1"/>
</dbReference>
<comment type="caution">
    <text evidence="11">The sequence shown here is derived from an EMBL/GenBank/DDBJ whole genome shotgun (WGS) entry which is preliminary data.</text>
</comment>
<dbReference type="NCBIfam" id="NF011080">
    <property type="entry name" value="PRK14508.1-3"/>
    <property type="match status" value="1"/>
</dbReference>
<evidence type="ECO:0000313" key="12">
    <source>
        <dbReference type="Proteomes" id="UP000256388"/>
    </source>
</evidence>
<dbReference type="Proteomes" id="UP000256388">
    <property type="component" value="Unassembled WGS sequence"/>
</dbReference>
<evidence type="ECO:0000256" key="6">
    <source>
        <dbReference type="ARBA" id="ARBA00022679"/>
    </source>
</evidence>
<dbReference type="NCBIfam" id="NF011079">
    <property type="entry name" value="PRK14508.1-2"/>
    <property type="match status" value="1"/>
</dbReference>
<dbReference type="EMBL" id="QUMS01000001">
    <property type="protein sequence ID" value="REG10665.1"/>
    <property type="molecule type" value="Genomic_DNA"/>
</dbReference>
<dbReference type="GO" id="GO:0004134">
    <property type="term" value="F:4-alpha-glucanotransferase activity"/>
    <property type="evidence" value="ECO:0007669"/>
    <property type="project" value="UniProtKB-EC"/>
</dbReference>
<proteinExistence type="inferred from homology"/>
<evidence type="ECO:0000256" key="1">
    <source>
        <dbReference type="ARBA" id="ARBA00000439"/>
    </source>
</evidence>
<dbReference type="OrthoDB" id="9811841at2"/>
<dbReference type="PANTHER" id="PTHR32438">
    <property type="entry name" value="4-ALPHA-GLUCANOTRANSFERASE DPE1, CHLOROPLASTIC/AMYLOPLASTIC"/>
    <property type="match status" value="1"/>
</dbReference>